<dbReference type="STRING" id="136273.GY22_10685"/>
<dbReference type="PANTHER" id="PTHR35271">
    <property type="entry name" value="ABC TRANSPORTER, SUBSTRATE-BINDING LIPOPROTEIN-RELATED"/>
    <property type="match status" value="1"/>
</dbReference>
<proteinExistence type="predicted"/>
<evidence type="ECO:0000313" key="2">
    <source>
        <dbReference type="EMBL" id="KUG55465.1"/>
    </source>
</evidence>
<organism evidence="2 3">
    <name type="scientific">Kocuria rosea subsp. polaris</name>
    <dbReference type="NCBI Taxonomy" id="136273"/>
    <lineage>
        <taxon>Bacteria</taxon>
        <taxon>Bacillati</taxon>
        <taxon>Actinomycetota</taxon>
        <taxon>Actinomycetes</taxon>
        <taxon>Micrococcales</taxon>
        <taxon>Micrococcaceae</taxon>
        <taxon>Kocuria</taxon>
    </lineage>
</organism>
<keyword evidence="1" id="KW-0732">Signal</keyword>
<accession>A0A0W8I7U7</accession>
<dbReference type="AlphaFoldDB" id="A0A0W8I7U7"/>
<dbReference type="CDD" id="cd06325">
    <property type="entry name" value="PBP1_ABC_unchar_transporter"/>
    <property type="match status" value="1"/>
</dbReference>
<feature type="signal peptide" evidence="1">
    <location>
        <begin position="1"/>
        <end position="20"/>
    </location>
</feature>
<dbReference type="Pfam" id="PF04392">
    <property type="entry name" value="ABC_sub_bind"/>
    <property type="match status" value="1"/>
</dbReference>
<dbReference type="eggNOG" id="COG2984">
    <property type="taxonomic scope" value="Bacteria"/>
</dbReference>
<dbReference type="EMBL" id="LQBK01000033">
    <property type="protein sequence ID" value="KUG55465.1"/>
    <property type="molecule type" value="Genomic_DNA"/>
</dbReference>
<evidence type="ECO:0000256" key="1">
    <source>
        <dbReference type="SAM" id="SignalP"/>
    </source>
</evidence>
<dbReference type="Proteomes" id="UP000053512">
    <property type="component" value="Unassembled WGS sequence"/>
</dbReference>
<gene>
    <name evidence="2" type="ORF">AVL61_04860</name>
</gene>
<dbReference type="RefSeq" id="WP_058874725.1">
    <property type="nucleotide sequence ID" value="NZ_LQBK01000033.1"/>
</dbReference>
<dbReference type="OrthoDB" id="9776955at2"/>
<dbReference type="SUPFAM" id="SSF53822">
    <property type="entry name" value="Periplasmic binding protein-like I"/>
    <property type="match status" value="1"/>
</dbReference>
<dbReference type="InterPro" id="IPR007487">
    <property type="entry name" value="ABC_transpt-TYRBP-like"/>
</dbReference>
<comment type="caution">
    <text evidence="2">The sequence shown here is derived from an EMBL/GenBank/DDBJ whole genome shotgun (WGS) entry which is preliminary data.</text>
</comment>
<feature type="chain" id="PRO_5038850013" evidence="1">
    <location>
        <begin position="21"/>
        <end position="335"/>
    </location>
</feature>
<sequence>MKRLFPMTAALASTALLLTACGGSETGTAGGGGGTGEAVEEATVGISQFVEHPSLDAAREGFVAALEEGGYTEGDNLTLDLQNASGDQGTSTSIASNMASSDADLVLAIATPSAQGVAQAVTDRPVLFTAVTDPVEAGLVDSLENPGGNVTGTTDMNPVAEQIALIKQLDPDAKSVGIIYSSGETNSQVQVDMAKEAAADEGLEVVEKAVTNTSEVAQAAESFDTDAIYVPTDNKVVSGLEAVIAAAESKQIPLIAGEGDSVERGALITQGIDYEQLGRQTGEMAVRILAEGADPASMPVESQEETELIINLRAAERMGVEVPQELRDSADQVIE</sequence>
<protein>
    <submittedName>
        <fullName evidence="2">Sugar ABC transporter substrate-binding protein</fullName>
    </submittedName>
</protein>
<dbReference type="Gene3D" id="3.40.50.2300">
    <property type="match status" value="2"/>
</dbReference>
<dbReference type="PANTHER" id="PTHR35271:SF1">
    <property type="entry name" value="ABC TRANSPORTER, SUBSTRATE-BINDING LIPOPROTEIN"/>
    <property type="match status" value="1"/>
</dbReference>
<dbReference type="InterPro" id="IPR028082">
    <property type="entry name" value="Peripla_BP_I"/>
</dbReference>
<dbReference type="PROSITE" id="PS51257">
    <property type="entry name" value="PROKAR_LIPOPROTEIN"/>
    <property type="match status" value="1"/>
</dbReference>
<reference evidence="3" key="1">
    <citation type="submission" date="2015-12" db="EMBL/GenBank/DDBJ databases">
        <authorList>
            <person name="Nair G.R."/>
            <person name="Kaur G."/>
            <person name="Mayilraj S."/>
        </authorList>
    </citation>
    <scope>NUCLEOTIDE SEQUENCE [LARGE SCALE GENOMIC DNA]</scope>
    <source>
        <strain evidence="3">CD08_4</strain>
    </source>
</reference>
<name>A0A0W8I7U7_KOCRO</name>
<evidence type="ECO:0000313" key="3">
    <source>
        <dbReference type="Proteomes" id="UP000053512"/>
    </source>
</evidence>